<dbReference type="AlphaFoldDB" id="A0A7L4P686"/>
<dbReference type="RefSeq" id="WP_011900298.1">
    <property type="nucleotide sequence ID" value="NZ_JAAVJF010000001.1"/>
</dbReference>
<reference evidence="1 2" key="1">
    <citation type="journal article" date="2020" name="Nat. Commun.">
        <title>The structures of two archaeal type IV pili illuminate evolutionary relationships.</title>
        <authorList>
            <person name="Wang F."/>
            <person name="Baquero D.P."/>
            <person name="Su Z."/>
            <person name="Beltran L.C."/>
            <person name="Prangishvili D."/>
            <person name="Krupovic M."/>
            <person name="Egelman E.H."/>
        </authorList>
    </citation>
    <scope>NUCLEOTIDE SEQUENCE [LARGE SCALE GENOMIC DNA]</scope>
    <source>
        <strain evidence="1 2">2GA</strain>
    </source>
</reference>
<dbReference type="Proteomes" id="UP000554766">
    <property type="component" value="Unassembled WGS sequence"/>
</dbReference>
<sequence length="161" mass="17770">MLVALEGRLRATLWRLAREFAYLALLGTSYIPPCSLLRRRVARVVEPEFISFMAARIGGDVPDVYLNSALGMRLGGVPRCEILHDVSPELYQLCNAIRTRGYVPLYKAVHEVVVPLALSASVAGLEEGDILLASYRAAAGKGDLSAVLRYFDRWVAIGKFF</sequence>
<organism evidence="1 2">
    <name type="scientific">Pyrobaculum arsenaticum</name>
    <dbReference type="NCBI Taxonomy" id="121277"/>
    <lineage>
        <taxon>Archaea</taxon>
        <taxon>Thermoproteota</taxon>
        <taxon>Thermoprotei</taxon>
        <taxon>Thermoproteales</taxon>
        <taxon>Thermoproteaceae</taxon>
        <taxon>Pyrobaculum</taxon>
    </lineage>
</organism>
<comment type="caution">
    <text evidence="1">The sequence shown here is derived from an EMBL/GenBank/DDBJ whole genome shotgun (WGS) entry which is preliminary data.</text>
</comment>
<evidence type="ECO:0000313" key="2">
    <source>
        <dbReference type="Proteomes" id="UP000554766"/>
    </source>
</evidence>
<gene>
    <name evidence="1" type="ORF">HC235_01515</name>
</gene>
<keyword evidence="2" id="KW-1185">Reference proteome</keyword>
<dbReference type="OMA" id="DEWGLYA"/>
<accession>A0A7L4P686</accession>
<evidence type="ECO:0000313" key="1">
    <source>
        <dbReference type="EMBL" id="NYR14665.1"/>
    </source>
</evidence>
<protein>
    <submittedName>
        <fullName evidence="1">Uncharacterized protein</fullName>
    </submittedName>
</protein>
<dbReference type="EMBL" id="JAAVJF010000001">
    <property type="protein sequence ID" value="NYR14665.1"/>
    <property type="molecule type" value="Genomic_DNA"/>
</dbReference>
<name>A0A7L4P686_9CREN</name>
<dbReference type="GeneID" id="5056414"/>
<proteinExistence type="predicted"/>